<feature type="transmembrane region" description="Helical" evidence="1">
    <location>
        <begin position="392"/>
        <end position="411"/>
    </location>
</feature>
<evidence type="ECO:0000256" key="1">
    <source>
        <dbReference type="SAM" id="Phobius"/>
    </source>
</evidence>
<evidence type="ECO:0000313" key="2">
    <source>
        <dbReference type="EMBL" id="MBD7971361.1"/>
    </source>
</evidence>
<comment type="caution">
    <text evidence="2">The sequence shown here is derived from an EMBL/GenBank/DDBJ whole genome shotgun (WGS) entry which is preliminary data.</text>
</comment>
<evidence type="ECO:0008006" key="4">
    <source>
        <dbReference type="Google" id="ProtNLM"/>
    </source>
</evidence>
<name>A0ABR8T6J0_9BACL</name>
<dbReference type="RefSeq" id="WP_191805215.1">
    <property type="nucleotide sequence ID" value="NZ_JACSQL010000031.1"/>
</dbReference>
<protein>
    <recommendedName>
        <fullName evidence="4">MacB-like periplasmic core domain-containing protein</fullName>
    </recommendedName>
</protein>
<accession>A0ABR8T6J0</accession>
<feature type="transmembrane region" description="Helical" evidence="1">
    <location>
        <begin position="312"/>
        <end position="335"/>
    </location>
</feature>
<sequence length="431" mass="50301">MTVRELKFYFKKHKFLSLTLYLQLTLFFVILGTFIAFEGELDYESNSLHKIYEGKAIYQLLDGYYDGDEYANFVSQSDYLNRLKTYYNQLNNTNDFQYLAMFNHHILLKDTGIPEEFIEGYEQGSKKYQKIIDGTPYTAVKSFQMNKQTLDYFGLTVEKGTIWSENEFKDNTVLPVLLGSAYQNVYSIGDEITINFYRKTFTVKIIGFLKENSKLFFNENTEFYLDKYIILPYRDYGDPTSETDELFQQISYFAMVNGYIVTDNSPSQNQIMMQRVEAISKNSSFGGYSFIGLNPHFQKYRGLMIVLQENRILIQSIFVSTFLLNLIVIIIILLLQQKRRLSSFAIHYLNGATKWRIVKMLWIEISTILLAAYLTNFIILDKILNIGEMKTQFILLILCITMSIIICIMPARKLLLNPMTDYINNEDEGGI</sequence>
<keyword evidence="1" id="KW-0472">Membrane</keyword>
<dbReference type="EMBL" id="JACSQL010000031">
    <property type="protein sequence ID" value="MBD7971361.1"/>
    <property type="molecule type" value="Genomic_DNA"/>
</dbReference>
<feature type="transmembrane region" description="Helical" evidence="1">
    <location>
        <begin position="361"/>
        <end position="380"/>
    </location>
</feature>
<keyword evidence="3" id="KW-1185">Reference proteome</keyword>
<reference evidence="2 3" key="1">
    <citation type="submission" date="2020-08" db="EMBL/GenBank/DDBJ databases">
        <title>A Genomic Blueprint of the Chicken Gut Microbiome.</title>
        <authorList>
            <person name="Gilroy R."/>
            <person name="Ravi A."/>
            <person name="Getino M."/>
            <person name="Pursley I."/>
            <person name="Horton D.L."/>
            <person name="Alikhan N.-F."/>
            <person name="Baker D."/>
            <person name="Gharbi K."/>
            <person name="Hall N."/>
            <person name="Watson M."/>
            <person name="Adriaenssens E.M."/>
            <person name="Foster-Nyarko E."/>
            <person name="Jarju S."/>
            <person name="Secka A."/>
            <person name="Antonio M."/>
            <person name="Oren A."/>
            <person name="Chaudhuri R."/>
            <person name="La Ragione R.M."/>
            <person name="Hildebrand F."/>
            <person name="Pallen M.J."/>
        </authorList>
    </citation>
    <scope>NUCLEOTIDE SEQUENCE [LARGE SCALE GENOMIC DNA]</scope>
    <source>
        <strain evidence="2 3">Sa2BVA9</strain>
    </source>
</reference>
<dbReference type="Proteomes" id="UP000608071">
    <property type="component" value="Unassembled WGS sequence"/>
</dbReference>
<gene>
    <name evidence="2" type="ORF">H9647_25200</name>
</gene>
<keyword evidence="1" id="KW-1133">Transmembrane helix</keyword>
<proteinExistence type="predicted"/>
<feature type="transmembrane region" description="Helical" evidence="1">
    <location>
        <begin position="20"/>
        <end position="37"/>
    </location>
</feature>
<evidence type="ECO:0000313" key="3">
    <source>
        <dbReference type="Proteomes" id="UP000608071"/>
    </source>
</evidence>
<organism evidence="2 3">
    <name type="scientific">Paenibacillus gallinarum</name>
    <dbReference type="NCBI Taxonomy" id="2762232"/>
    <lineage>
        <taxon>Bacteria</taxon>
        <taxon>Bacillati</taxon>
        <taxon>Bacillota</taxon>
        <taxon>Bacilli</taxon>
        <taxon>Bacillales</taxon>
        <taxon>Paenibacillaceae</taxon>
        <taxon>Paenibacillus</taxon>
    </lineage>
</organism>
<keyword evidence="1" id="KW-0812">Transmembrane</keyword>